<comment type="caution">
    <text evidence="2">The sequence shown here is derived from an EMBL/GenBank/DDBJ whole genome shotgun (WGS) entry which is preliminary data.</text>
</comment>
<proteinExistence type="predicted"/>
<accession>A0ABW9GZE3</accession>
<dbReference type="Gene3D" id="3.40.50.360">
    <property type="match status" value="1"/>
</dbReference>
<evidence type="ECO:0000313" key="3">
    <source>
        <dbReference type="Proteomes" id="UP001631949"/>
    </source>
</evidence>
<dbReference type="InterPro" id="IPR008254">
    <property type="entry name" value="Flavodoxin/NO_synth"/>
</dbReference>
<dbReference type="PANTHER" id="PTHR39201:SF1">
    <property type="entry name" value="FLAVODOXIN-LIKE DOMAIN-CONTAINING PROTEIN"/>
    <property type="match status" value="1"/>
</dbReference>
<dbReference type="PROSITE" id="PS50902">
    <property type="entry name" value="FLAVODOXIN_LIKE"/>
    <property type="match status" value="1"/>
</dbReference>
<dbReference type="RefSeq" id="WP_408977161.1">
    <property type="nucleotide sequence ID" value="NZ_JBJUVG010000004.1"/>
</dbReference>
<name>A0ABW9GZE3_9FIRM</name>
<dbReference type="InterPro" id="IPR029039">
    <property type="entry name" value="Flavoprotein-like_sf"/>
</dbReference>
<reference evidence="2 3" key="1">
    <citation type="journal article" date="2016" name="Int. J. Syst. Evol. Microbiol.">
        <title>Peptococcus simiae sp. nov., isolated from rhesus macaque faeces and emended description of the genus Peptococcus.</title>
        <authorList>
            <person name="Shkoporov A.N."/>
            <person name="Efimov B.A."/>
            <person name="Kondova I."/>
            <person name="Ouwerling B."/>
            <person name="Chaplin A.V."/>
            <person name="Shcherbakova V.A."/>
            <person name="Langermans J.A.M."/>
        </authorList>
    </citation>
    <scope>NUCLEOTIDE SEQUENCE [LARGE SCALE GENOMIC DNA]</scope>
    <source>
        <strain evidence="2 3">M108</strain>
    </source>
</reference>
<protein>
    <submittedName>
        <fullName evidence="2">Flavodoxin</fullName>
    </submittedName>
</protein>
<keyword evidence="3" id="KW-1185">Reference proteome</keyword>
<evidence type="ECO:0000259" key="1">
    <source>
        <dbReference type="PROSITE" id="PS50902"/>
    </source>
</evidence>
<feature type="domain" description="Flavodoxin-like" evidence="1">
    <location>
        <begin position="4"/>
        <end position="156"/>
    </location>
</feature>
<sequence length="156" mass="17412">MSKVLVAYFSATGTTKDLAEKIADLGAFDLVEIKPSKAYSSADLNWQDAHSRTSLERDNALPVELAASSQNIKMDQYDKILLGFPIWWYQAPKIINAFLESYDLKGKEISLFASSGGSDFGHTLEMLQPSAEGARLRQGIINQYTEDALKKYIERI</sequence>
<dbReference type="PANTHER" id="PTHR39201">
    <property type="entry name" value="EXPORTED PROTEIN-RELATED"/>
    <property type="match status" value="1"/>
</dbReference>
<evidence type="ECO:0000313" key="2">
    <source>
        <dbReference type="EMBL" id="MFM9413542.1"/>
    </source>
</evidence>
<dbReference type="Pfam" id="PF12682">
    <property type="entry name" value="Flavodoxin_4"/>
    <property type="match status" value="1"/>
</dbReference>
<dbReference type="SUPFAM" id="SSF52218">
    <property type="entry name" value="Flavoproteins"/>
    <property type="match status" value="1"/>
</dbReference>
<gene>
    <name evidence="2" type="ORF">ACKQTC_04085</name>
</gene>
<organism evidence="2 3">
    <name type="scientific">Peptococcus simiae</name>
    <dbReference type="NCBI Taxonomy" id="1643805"/>
    <lineage>
        <taxon>Bacteria</taxon>
        <taxon>Bacillati</taxon>
        <taxon>Bacillota</taxon>
        <taxon>Clostridia</taxon>
        <taxon>Eubacteriales</taxon>
        <taxon>Peptococcaceae</taxon>
        <taxon>Peptococcus</taxon>
    </lineage>
</organism>
<dbReference type="EMBL" id="JBJUVG010000004">
    <property type="protein sequence ID" value="MFM9413542.1"/>
    <property type="molecule type" value="Genomic_DNA"/>
</dbReference>
<dbReference type="Proteomes" id="UP001631949">
    <property type="component" value="Unassembled WGS sequence"/>
</dbReference>